<evidence type="ECO:0000313" key="1">
    <source>
        <dbReference type="EMBL" id="AIE87731.1"/>
    </source>
</evidence>
<proteinExistence type="predicted"/>
<organism evidence="1 2">
    <name type="scientific">Fimbriimonas ginsengisoli Gsoil 348</name>
    <dbReference type="NCBI Taxonomy" id="661478"/>
    <lineage>
        <taxon>Bacteria</taxon>
        <taxon>Bacillati</taxon>
        <taxon>Armatimonadota</taxon>
        <taxon>Fimbriimonadia</taxon>
        <taxon>Fimbriimonadales</taxon>
        <taxon>Fimbriimonadaceae</taxon>
        <taxon>Fimbriimonas</taxon>
    </lineage>
</organism>
<dbReference type="STRING" id="661478.OP10G_4363"/>
<keyword evidence="2" id="KW-1185">Reference proteome</keyword>
<gene>
    <name evidence="1" type="ORF">OP10G_4363</name>
</gene>
<dbReference type="RefSeq" id="WP_144241301.1">
    <property type="nucleotide sequence ID" value="NZ_CP007139.1"/>
</dbReference>
<protein>
    <submittedName>
        <fullName evidence="1">Uncharacterized protein</fullName>
    </submittedName>
</protein>
<dbReference type="EMBL" id="CP007139">
    <property type="protein sequence ID" value="AIE87731.1"/>
    <property type="molecule type" value="Genomic_DNA"/>
</dbReference>
<dbReference type="AlphaFoldDB" id="A0A068NWA4"/>
<dbReference type="KEGG" id="fgi:OP10G_4363"/>
<sequence length="105" mass="11264">MLLSSLLFLPGCSGKPAPDAYMTTSPVGLWVGARDSGTSVDIQEGGYFKLTRAGREILGAWKPSSPGKLGVTLDGQTYEMAFERRDLSLKLTLPGDSHPTQFGQM</sequence>
<name>A0A068NWA4_FIMGI</name>
<dbReference type="Proteomes" id="UP000027982">
    <property type="component" value="Chromosome"/>
</dbReference>
<reference evidence="1 2" key="1">
    <citation type="journal article" date="2014" name="PLoS ONE">
        <title>The first complete genome sequence of the class fimbriimonadia in the phylum armatimonadetes.</title>
        <authorList>
            <person name="Hu Z.Y."/>
            <person name="Wang Y.Z."/>
            <person name="Im W.T."/>
            <person name="Wang S.Y."/>
            <person name="Zhao G.P."/>
            <person name="Zheng H.J."/>
            <person name="Quan Z.X."/>
        </authorList>
    </citation>
    <scope>NUCLEOTIDE SEQUENCE [LARGE SCALE GENOMIC DNA]</scope>
    <source>
        <strain evidence="1">Gsoil 348</strain>
    </source>
</reference>
<evidence type="ECO:0000313" key="2">
    <source>
        <dbReference type="Proteomes" id="UP000027982"/>
    </source>
</evidence>
<accession>A0A068NWA4</accession>
<dbReference type="HOGENOM" id="CLU_2232585_0_0_0"/>